<comment type="caution">
    <text evidence="9">The sequence shown here is derived from an EMBL/GenBank/DDBJ whole genome shotgun (WGS) entry which is preliminary data.</text>
</comment>
<dbReference type="EMBL" id="LAZR01034586">
    <property type="protein sequence ID" value="KKL44894.1"/>
    <property type="molecule type" value="Genomic_DNA"/>
</dbReference>
<feature type="transmembrane region" description="Helical" evidence="6">
    <location>
        <begin position="45"/>
        <end position="63"/>
    </location>
</feature>
<feature type="transmembrane region" description="Helical" evidence="6">
    <location>
        <begin position="12"/>
        <end position="38"/>
    </location>
</feature>
<evidence type="ECO:0000256" key="4">
    <source>
        <dbReference type="ARBA" id="ARBA00022989"/>
    </source>
</evidence>
<evidence type="ECO:0000256" key="3">
    <source>
        <dbReference type="ARBA" id="ARBA00022692"/>
    </source>
</evidence>
<dbReference type="InterPro" id="IPR019264">
    <property type="entry name" value="DUF2179"/>
</dbReference>
<evidence type="ECO:0000256" key="2">
    <source>
        <dbReference type="ARBA" id="ARBA00022475"/>
    </source>
</evidence>
<dbReference type="AlphaFoldDB" id="A0A0F9C6U0"/>
<feature type="transmembrane region" description="Helical" evidence="6">
    <location>
        <begin position="75"/>
        <end position="93"/>
    </location>
</feature>
<keyword evidence="4 6" id="KW-1133">Transmembrane helix</keyword>
<comment type="subcellular location">
    <subcellularLocation>
        <location evidence="1">Cell membrane</location>
        <topology evidence="1">Multi-pass membrane protein</topology>
    </subcellularLocation>
</comment>
<dbReference type="Gene3D" id="3.30.70.120">
    <property type="match status" value="1"/>
</dbReference>
<keyword evidence="3 6" id="KW-0812">Transmembrane</keyword>
<dbReference type="PANTHER" id="PTHR40060">
    <property type="entry name" value="UPF0316 PROTEIN YEBE"/>
    <property type="match status" value="1"/>
</dbReference>
<gene>
    <name evidence="9" type="ORF">LCGC14_2361130</name>
</gene>
<dbReference type="CDD" id="cd16381">
    <property type="entry name" value="YitT_C_like_1"/>
    <property type="match status" value="1"/>
</dbReference>
<evidence type="ECO:0000256" key="6">
    <source>
        <dbReference type="SAM" id="Phobius"/>
    </source>
</evidence>
<keyword evidence="5 6" id="KW-0472">Membrane</keyword>
<evidence type="ECO:0000259" key="7">
    <source>
        <dbReference type="Pfam" id="PF10035"/>
    </source>
</evidence>
<dbReference type="PANTHER" id="PTHR40060:SF1">
    <property type="entry name" value="UPF0316 PROTEIN YEBE"/>
    <property type="match status" value="1"/>
</dbReference>
<dbReference type="Pfam" id="PF18955">
    <property type="entry name" value="DUF5698"/>
    <property type="match status" value="1"/>
</dbReference>
<accession>A0A0F9C6U0</accession>
<dbReference type="InterPro" id="IPR044035">
    <property type="entry name" value="DUF5698"/>
</dbReference>
<evidence type="ECO:0000259" key="8">
    <source>
        <dbReference type="Pfam" id="PF18955"/>
    </source>
</evidence>
<dbReference type="Pfam" id="PF10035">
    <property type="entry name" value="DUF2179"/>
    <property type="match status" value="1"/>
</dbReference>
<proteinExistence type="inferred from homology"/>
<name>A0A0F9C6U0_9ZZZZ</name>
<dbReference type="HAMAP" id="MF_01515">
    <property type="entry name" value="UPF0316"/>
    <property type="match status" value="1"/>
</dbReference>
<feature type="domain" description="DUF5698" evidence="8">
    <location>
        <begin position="33"/>
        <end position="89"/>
    </location>
</feature>
<dbReference type="NCBIfam" id="NF003191">
    <property type="entry name" value="PRK04164.1-2"/>
    <property type="match status" value="1"/>
</dbReference>
<evidence type="ECO:0000256" key="1">
    <source>
        <dbReference type="ARBA" id="ARBA00004651"/>
    </source>
</evidence>
<reference evidence="9" key="1">
    <citation type="journal article" date="2015" name="Nature">
        <title>Complex archaea that bridge the gap between prokaryotes and eukaryotes.</title>
        <authorList>
            <person name="Spang A."/>
            <person name="Saw J.H."/>
            <person name="Jorgensen S.L."/>
            <person name="Zaremba-Niedzwiedzka K."/>
            <person name="Martijn J."/>
            <person name="Lind A.E."/>
            <person name="van Eijk R."/>
            <person name="Schleper C."/>
            <person name="Guy L."/>
            <person name="Ettema T.J."/>
        </authorList>
    </citation>
    <scope>NUCLEOTIDE SEQUENCE</scope>
</reference>
<evidence type="ECO:0000313" key="9">
    <source>
        <dbReference type="EMBL" id="KKL44894.1"/>
    </source>
</evidence>
<keyword evidence="2" id="KW-1003">Cell membrane</keyword>
<protein>
    <submittedName>
        <fullName evidence="9">Uncharacterized protein</fullName>
    </submittedName>
</protein>
<feature type="domain" description="DUF2179" evidence="7">
    <location>
        <begin position="123"/>
        <end position="170"/>
    </location>
</feature>
<dbReference type="InterPro" id="IPR015867">
    <property type="entry name" value="N-reg_PII/ATP_PRibTrfase_C"/>
</dbReference>
<organism evidence="9">
    <name type="scientific">marine sediment metagenome</name>
    <dbReference type="NCBI Taxonomy" id="412755"/>
    <lineage>
        <taxon>unclassified sequences</taxon>
        <taxon>metagenomes</taxon>
        <taxon>ecological metagenomes</taxon>
    </lineage>
</organism>
<dbReference type="GO" id="GO:0005886">
    <property type="term" value="C:plasma membrane"/>
    <property type="evidence" value="ECO:0007669"/>
    <property type="project" value="UniProtKB-SubCell"/>
</dbReference>
<dbReference type="InterPro" id="IPR022930">
    <property type="entry name" value="UPF0316"/>
</dbReference>
<evidence type="ECO:0000256" key="5">
    <source>
        <dbReference type="ARBA" id="ARBA00023136"/>
    </source>
</evidence>
<sequence>MEDTILLNSAFYAWLILPLLIFLARVADVSIGTVRLIFISRGLKYLAPLVGFFEILIWLLAIGQIMKNLSNPACYIAYAGGFAMGNFVGLWIAERLSLGVVLVRVVTNKDATELVGYLKSADYGVTIIDGQGATGQVKVVFTIVPRREVKRVVDLIKKFNPNAFFTVEEVGFVEKGILPTR</sequence>